<keyword evidence="3" id="KW-1185">Reference proteome</keyword>
<proteinExistence type="predicted"/>
<gene>
    <name evidence="2" type="ORF">DGMP_22300</name>
</gene>
<dbReference type="AlphaFoldDB" id="A0A8D5JMG1"/>
<accession>A0A8D5JMG1</accession>
<reference evidence="2" key="1">
    <citation type="submission" date="2020-09" db="EMBL/GenBank/DDBJ databases">
        <title>Desulfogranum mesoprofundum gen. nov., sp. nov., a novel mesophilic, sulfate-reducing chemolithoautotroph isolated from a deep-sea hydrothermal vent chimney in the Suiyo Seamount.</title>
        <authorList>
            <person name="Hashimoto Y."/>
            <person name="Nakagawa S."/>
        </authorList>
    </citation>
    <scope>NUCLEOTIDE SEQUENCE</scope>
    <source>
        <strain evidence="2">KT2</strain>
    </source>
</reference>
<evidence type="ECO:0000259" key="1">
    <source>
        <dbReference type="Pfam" id="PF03725"/>
    </source>
</evidence>
<name>A0A8D5JMG1_9BACT</name>
<feature type="domain" description="Exoribonuclease phosphorolytic" evidence="1">
    <location>
        <begin position="38"/>
        <end position="104"/>
    </location>
</feature>
<sequence length="122" mass="13266">MLMGHPNSKYYRGGLAVRDALKKLVAEKKLENLPEILPVAAISVGIVGGIPLLDLDYSEDSAAEADANFVMSADGRWIEIQSTAEGIPFAGDAFLTMMGFAEKGIRELFSLWKEEGQYAQEA</sequence>
<dbReference type="Pfam" id="PF03725">
    <property type="entry name" value="RNase_PH_C"/>
    <property type="match status" value="1"/>
</dbReference>
<dbReference type="InterPro" id="IPR015847">
    <property type="entry name" value="ExoRNase_PH_dom2"/>
</dbReference>
<dbReference type="Proteomes" id="UP000826725">
    <property type="component" value="Chromosome"/>
</dbReference>
<dbReference type="KEGG" id="dbk:DGMP_22300"/>
<evidence type="ECO:0000313" key="3">
    <source>
        <dbReference type="Proteomes" id="UP000826725"/>
    </source>
</evidence>
<protein>
    <recommendedName>
        <fullName evidence="1">Exoribonuclease phosphorolytic domain-containing protein</fullName>
    </recommendedName>
</protein>
<organism evidence="2 3">
    <name type="scientific">Desulfomarina profundi</name>
    <dbReference type="NCBI Taxonomy" id="2772557"/>
    <lineage>
        <taxon>Bacteria</taxon>
        <taxon>Pseudomonadati</taxon>
        <taxon>Thermodesulfobacteriota</taxon>
        <taxon>Desulfobulbia</taxon>
        <taxon>Desulfobulbales</taxon>
        <taxon>Desulfobulbaceae</taxon>
        <taxon>Desulfomarina</taxon>
    </lineage>
</organism>
<dbReference type="EMBL" id="AP024086">
    <property type="protein sequence ID" value="BCL61537.1"/>
    <property type="molecule type" value="Genomic_DNA"/>
</dbReference>
<evidence type="ECO:0000313" key="2">
    <source>
        <dbReference type="EMBL" id="BCL61537.1"/>
    </source>
</evidence>